<organism evidence="2 3">
    <name type="scientific">Caproiciproducens galactitolivorans</name>
    <dbReference type="NCBI Taxonomy" id="642589"/>
    <lineage>
        <taxon>Bacteria</taxon>
        <taxon>Bacillati</taxon>
        <taxon>Bacillota</taxon>
        <taxon>Clostridia</taxon>
        <taxon>Eubacteriales</taxon>
        <taxon>Acutalibacteraceae</taxon>
        <taxon>Caproiciproducens</taxon>
    </lineage>
</organism>
<reference evidence="2 3" key="1">
    <citation type="submission" date="2019-04" db="EMBL/GenBank/DDBJ databases">
        <authorList>
            <person name="Poehlein A."/>
            <person name="Bengelsdorf F.R."/>
            <person name="Duerre P."/>
            <person name="Daniel R."/>
        </authorList>
    </citation>
    <scope>NUCLEOTIDE SEQUENCE [LARGE SCALE GENOMIC DNA]</scope>
    <source>
        <strain evidence="2 3">BS-1</strain>
    </source>
</reference>
<dbReference type="PROSITE" id="PS50889">
    <property type="entry name" value="S4"/>
    <property type="match status" value="1"/>
</dbReference>
<dbReference type="SUPFAM" id="SSF55174">
    <property type="entry name" value="Alpha-L RNA-binding motif"/>
    <property type="match status" value="1"/>
</dbReference>
<dbReference type="Gene3D" id="3.10.290.10">
    <property type="entry name" value="RNA-binding S4 domain"/>
    <property type="match status" value="1"/>
</dbReference>
<dbReference type="Proteomes" id="UP000297714">
    <property type="component" value="Unassembled WGS sequence"/>
</dbReference>
<evidence type="ECO:0000313" key="2">
    <source>
        <dbReference type="EMBL" id="TGJ76891.1"/>
    </source>
</evidence>
<dbReference type="AlphaFoldDB" id="A0A4Z0YCA9"/>
<evidence type="ECO:0000256" key="1">
    <source>
        <dbReference type="PROSITE-ProRule" id="PRU00182"/>
    </source>
</evidence>
<dbReference type="RefSeq" id="WP_135658340.1">
    <property type="nucleotide sequence ID" value="NZ_JAJUFJ010000007.1"/>
</dbReference>
<dbReference type="OrthoDB" id="9811532at2"/>
<sequence length="72" mass="7827">MKTEKIAINTEFIRLDALLKLGGAVNTGGQAKFAVQNGEVKVNGEVCTMRGKKMRPGDKAEFHSVIYEVCKG</sequence>
<name>A0A4Z0YCA9_9FIRM</name>
<dbReference type="GO" id="GO:0003723">
    <property type="term" value="F:RNA binding"/>
    <property type="evidence" value="ECO:0007669"/>
    <property type="project" value="UniProtKB-KW"/>
</dbReference>
<dbReference type="Pfam" id="PF13275">
    <property type="entry name" value="S4_2"/>
    <property type="match status" value="1"/>
</dbReference>
<proteinExistence type="predicted"/>
<dbReference type="CDD" id="cd00165">
    <property type="entry name" value="S4"/>
    <property type="match status" value="1"/>
</dbReference>
<keyword evidence="3" id="KW-1185">Reference proteome</keyword>
<keyword evidence="1" id="KW-0694">RNA-binding</keyword>
<evidence type="ECO:0000313" key="3">
    <source>
        <dbReference type="Proteomes" id="UP000297714"/>
    </source>
</evidence>
<accession>A0A4Z0YCA9</accession>
<protein>
    <submittedName>
        <fullName evidence="2">Ribosome-associated protein</fullName>
    </submittedName>
</protein>
<dbReference type="EMBL" id="SRMQ01000003">
    <property type="protein sequence ID" value="TGJ76891.1"/>
    <property type="molecule type" value="Genomic_DNA"/>
</dbReference>
<dbReference type="InterPro" id="IPR036986">
    <property type="entry name" value="S4_RNA-bd_sf"/>
</dbReference>
<gene>
    <name evidence="2" type="ORF">CAGA_09640</name>
</gene>
<comment type="caution">
    <text evidence="2">The sequence shown here is derived from an EMBL/GenBank/DDBJ whole genome shotgun (WGS) entry which is preliminary data.</text>
</comment>